<dbReference type="CDD" id="cd07331">
    <property type="entry name" value="M48C_Oma1_like"/>
    <property type="match status" value="1"/>
</dbReference>
<feature type="domain" description="Peptidase M48" evidence="8">
    <location>
        <begin position="58"/>
        <end position="242"/>
    </location>
</feature>
<evidence type="ECO:0000256" key="2">
    <source>
        <dbReference type="ARBA" id="ARBA00022723"/>
    </source>
</evidence>
<evidence type="ECO:0000256" key="5">
    <source>
        <dbReference type="ARBA" id="ARBA00023049"/>
    </source>
</evidence>
<dbReference type="InterPro" id="IPR051156">
    <property type="entry name" value="Mito/Outer_Membr_Metalloprot"/>
</dbReference>
<dbReference type="GO" id="GO:0046872">
    <property type="term" value="F:metal ion binding"/>
    <property type="evidence" value="ECO:0007669"/>
    <property type="project" value="UniProtKB-KW"/>
</dbReference>
<dbReference type="AlphaFoldDB" id="A0A4R3L3N6"/>
<keyword evidence="10" id="KW-1185">Reference proteome</keyword>
<dbReference type="RefSeq" id="WP_240639616.1">
    <property type="nucleotide sequence ID" value="NZ_JBHLWF010000032.1"/>
</dbReference>
<keyword evidence="5 6" id="KW-0482">Metalloprotease</keyword>
<evidence type="ECO:0000259" key="8">
    <source>
        <dbReference type="Pfam" id="PF01435"/>
    </source>
</evidence>
<name>A0A4R3L3N6_9GAMM</name>
<feature type="signal peptide" evidence="7">
    <location>
        <begin position="1"/>
        <end position="19"/>
    </location>
</feature>
<gene>
    <name evidence="9" type="ORF">EDC25_12734</name>
</gene>
<dbReference type="Gene3D" id="3.30.2010.10">
    <property type="entry name" value="Metalloproteases ('zincins'), catalytic domain"/>
    <property type="match status" value="1"/>
</dbReference>
<keyword evidence="2" id="KW-0479">Metal-binding</keyword>
<evidence type="ECO:0000256" key="7">
    <source>
        <dbReference type="SAM" id="SignalP"/>
    </source>
</evidence>
<dbReference type="EMBL" id="SMAF01000027">
    <property type="protein sequence ID" value="TCS93538.1"/>
    <property type="molecule type" value="Genomic_DNA"/>
</dbReference>
<evidence type="ECO:0000313" key="10">
    <source>
        <dbReference type="Proteomes" id="UP000294599"/>
    </source>
</evidence>
<comment type="similarity">
    <text evidence="6">Belongs to the peptidase M48 family.</text>
</comment>
<sequence length="266" mass="28477">MTIRTVFMAALALVLQGCATTPTGRSQVMLVDERQMSDLGAQAFSQLRSGGRVSSDARQQRYVRCIADSLIAQLPDPWRGLPWEVEVFIDDTPNAFALPGGKVGVNTGMFVVAEDADQLAAVVGHELAHVMYRHGAERFSQQILAQTGLTVAAVAANAKAPENSQLILGALGAGAQIGVLLPFSRKHETEADLEGQRLMARAGFDPAAAVTLWQRMQQSGGGSGPTWMSTHPNPQGRINQLNQGLAAARPEFERAHAEGRLPSCRL</sequence>
<accession>A0A4R3L3N6</accession>
<protein>
    <submittedName>
        <fullName evidence="9">Peptidase M48-like protein</fullName>
    </submittedName>
</protein>
<keyword evidence="1 6" id="KW-0645">Protease</keyword>
<evidence type="ECO:0000313" key="9">
    <source>
        <dbReference type="EMBL" id="TCS93538.1"/>
    </source>
</evidence>
<evidence type="ECO:0000256" key="1">
    <source>
        <dbReference type="ARBA" id="ARBA00022670"/>
    </source>
</evidence>
<dbReference type="PANTHER" id="PTHR22726:SF24">
    <property type="entry name" value="M48 FAMILY METALLOPEPTIDASE"/>
    <property type="match status" value="1"/>
</dbReference>
<dbReference type="Pfam" id="PF01435">
    <property type="entry name" value="Peptidase_M48"/>
    <property type="match status" value="1"/>
</dbReference>
<dbReference type="InterPro" id="IPR001915">
    <property type="entry name" value="Peptidase_M48"/>
</dbReference>
<proteinExistence type="inferred from homology"/>
<evidence type="ECO:0000256" key="3">
    <source>
        <dbReference type="ARBA" id="ARBA00022801"/>
    </source>
</evidence>
<feature type="chain" id="PRO_5020943895" evidence="7">
    <location>
        <begin position="20"/>
        <end position="266"/>
    </location>
</feature>
<keyword evidence="7" id="KW-0732">Signal</keyword>
<dbReference type="GO" id="GO:0016020">
    <property type="term" value="C:membrane"/>
    <property type="evidence" value="ECO:0007669"/>
    <property type="project" value="TreeGrafter"/>
</dbReference>
<dbReference type="PANTHER" id="PTHR22726">
    <property type="entry name" value="METALLOENDOPEPTIDASE OMA1"/>
    <property type="match status" value="1"/>
</dbReference>
<dbReference type="GO" id="GO:0051603">
    <property type="term" value="P:proteolysis involved in protein catabolic process"/>
    <property type="evidence" value="ECO:0007669"/>
    <property type="project" value="TreeGrafter"/>
</dbReference>
<dbReference type="GO" id="GO:0004222">
    <property type="term" value="F:metalloendopeptidase activity"/>
    <property type="evidence" value="ECO:0007669"/>
    <property type="project" value="InterPro"/>
</dbReference>
<dbReference type="PROSITE" id="PS51257">
    <property type="entry name" value="PROKAR_LIPOPROTEIN"/>
    <property type="match status" value="1"/>
</dbReference>
<evidence type="ECO:0000256" key="6">
    <source>
        <dbReference type="RuleBase" id="RU003983"/>
    </source>
</evidence>
<evidence type="ECO:0000256" key="4">
    <source>
        <dbReference type="ARBA" id="ARBA00022833"/>
    </source>
</evidence>
<organism evidence="9 10">
    <name type="scientific">Pseudofulvimonas gallinarii</name>
    <dbReference type="NCBI Taxonomy" id="634155"/>
    <lineage>
        <taxon>Bacteria</taxon>
        <taxon>Pseudomonadati</taxon>
        <taxon>Pseudomonadota</taxon>
        <taxon>Gammaproteobacteria</taxon>
        <taxon>Lysobacterales</taxon>
        <taxon>Rhodanobacteraceae</taxon>
        <taxon>Pseudofulvimonas</taxon>
    </lineage>
</organism>
<comment type="caution">
    <text evidence="9">The sequence shown here is derived from an EMBL/GenBank/DDBJ whole genome shotgun (WGS) entry which is preliminary data.</text>
</comment>
<dbReference type="Proteomes" id="UP000294599">
    <property type="component" value="Unassembled WGS sequence"/>
</dbReference>
<reference evidence="9 10" key="1">
    <citation type="submission" date="2019-03" db="EMBL/GenBank/DDBJ databases">
        <title>Genomic Encyclopedia of Type Strains, Phase IV (KMG-IV): sequencing the most valuable type-strain genomes for metagenomic binning, comparative biology and taxonomic classification.</title>
        <authorList>
            <person name="Goeker M."/>
        </authorList>
    </citation>
    <scope>NUCLEOTIDE SEQUENCE [LARGE SCALE GENOMIC DNA]</scope>
    <source>
        <strain evidence="9 10">DSM 21944</strain>
    </source>
</reference>
<keyword evidence="4 6" id="KW-0862">Zinc</keyword>
<keyword evidence="3 6" id="KW-0378">Hydrolase</keyword>
<comment type="cofactor">
    <cofactor evidence="6">
        <name>Zn(2+)</name>
        <dbReference type="ChEBI" id="CHEBI:29105"/>
    </cofactor>
    <text evidence="6">Binds 1 zinc ion per subunit.</text>
</comment>